<gene>
    <name evidence="1" type="ORF">METEAL_20860</name>
</gene>
<dbReference type="RefSeq" id="WP_316415824.1">
    <property type="nucleotide sequence ID" value="NZ_AP027080.1"/>
</dbReference>
<dbReference type="Proteomes" id="UP001238179">
    <property type="component" value="Chromosome"/>
</dbReference>
<evidence type="ECO:0000313" key="1">
    <source>
        <dbReference type="EMBL" id="BDU72912.1"/>
    </source>
</evidence>
<dbReference type="KEGG" id="msil:METEAL_20860"/>
<reference evidence="2" key="1">
    <citation type="journal article" date="2023" name="Int. J. Syst. Evol. Microbiol.">
        <title>Mesoterricola silvestris gen. nov., sp. nov., Mesoterricola sediminis sp. nov., Geothrix oryzae sp. nov., Geothrix edaphica sp. nov., Geothrix rubra sp. nov., and Geothrix limicola sp. nov., six novel members of Acidobacteriota isolated from soils.</title>
        <authorList>
            <person name="Itoh H."/>
            <person name="Sugisawa Y."/>
            <person name="Mise K."/>
            <person name="Xu Z."/>
            <person name="Kuniyasu M."/>
            <person name="Ushijima N."/>
            <person name="Kawano K."/>
            <person name="Kobayashi E."/>
            <person name="Shiratori Y."/>
            <person name="Masuda Y."/>
            <person name="Senoo K."/>
        </authorList>
    </citation>
    <scope>NUCLEOTIDE SEQUENCE [LARGE SCALE GENOMIC DNA]</scope>
    <source>
        <strain evidence="2">W79</strain>
    </source>
</reference>
<accession>A0AA48GKB3</accession>
<dbReference type="EMBL" id="AP027080">
    <property type="protein sequence ID" value="BDU72912.1"/>
    <property type="molecule type" value="Genomic_DNA"/>
</dbReference>
<proteinExistence type="predicted"/>
<organism evidence="1 2">
    <name type="scientific">Mesoterricola silvestris</name>
    <dbReference type="NCBI Taxonomy" id="2927979"/>
    <lineage>
        <taxon>Bacteria</taxon>
        <taxon>Pseudomonadati</taxon>
        <taxon>Acidobacteriota</taxon>
        <taxon>Holophagae</taxon>
        <taxon>Holophagales</taxon>
        <taxon>Holophagaceae</taxon>
        <taxon>Mesoterricola</taxon>
    </lineage>
</organism>
<name>A0AA48GKB3_9BACT</name>
<protein>
    <submittedName>
        <fullName evidence="1">Uncharacterized protein</fullName>
    </submittedName>
</protein>
<dbReference type="AlphaFoldDB" id="A0AA48GKB3"/>
<keyword evidence="2" id="KW-1185">Reference proteome</keyword>
<evidence type="ECO:0000313" key="2">
    <source>
        <dbReference type="Proteomes" id="UP001238179"/>
    </source>
</evidence>
<sequence length="157" mass="17212">MKKIVVIGAFISLHSGTVVLSVDQARSRRYALDPLGDGIYAITAPIGFKRGEVFAYDGPLPKNLLLELEVKDTANEDSNLKDMDIAQLLVLAGSAHGLSFHPRTGKKKVIEAIEEARAKEREAEYAKSKSERITFLESLGEDASLDELAELELLKKS</sequence>